<dbReference type="EMBL" id="JAPHEH010000001">
    <property type="protein sequence ID" value="MDG4475283.1"/>
    <property type="molecule type" value="Genomic_DNA"/>
</dbReference>
<sequence>MTVKRKKKTPDPSSYRKRTYRNRVDHGALVSFEVRIRETDLQILAGKDLRDTAGAAVFQYRSQLESYIARHPEFATVLTPLPGDPTAPPIVKSMLGAGLAAEVGPMAAVAGAIAEYVGRDLLAAGAGEVVVENGGDIFFCRNRESVVGIFAGASPLSNRVGLKIPARCMPLGICTSSGTVGHSLSLGEADAVTVLAKDTALADAVATLVGNAVQPGQSLDAALAKGAAIPGVLGVVIIRGEELGAWGEVELVPL</sequence>
<dbReference type="NCBIfam" id="NF003323">
    <property type="entry name" value="PRK04334.1-3"/>
    <property type="match status" value="1"/>
</dbReference>
<dbReference type="RefSeq" id="WP_307632258.1">
    <property type="nucleotide sequence ID" value="NZ_JAPHEH010000001.1"/>
</dbReference>
<protein>
    <submittedName>
        <fullName evidence="1">UPF0280 family protein</fullName>
    </submittedName>
</protein>
<comment type="caution">
    <text evidence="1">The sequence shown here is derived from an EMBL/GenBank/DDBJ whole genome shotgun (WGS) entry which is preliminary data.</text>
</comment>
<dbReference type="Proteomes" id="UP001154240">
    <property type="component" value="Unassembled WGS sequence"/>
</dbReference>
<dbReference type="InterPro" id="IPR007183">
    <property type="entry name" value="UPF0280"/>
</dbReference>
<evidence type="ECO:0000313" key="2">
    <source>
        <dbReference type="Proteomes" id="UP001154240"/>
    </source>
</evidence>
<organism evidence="1 2">
    <name type="scientific">Thiovibrio frasassiensis</name>
    <dbReference type="NCBI Taxonomy" id="2984131"/>
    <lineage>
        <taxon>Bacteria</taxon>
        <taxon>Pseudomonadati</taxon>
        <taxon>Thermodesulfobacteriota</taxon>
        <taxon>Desulfobulbia</taxon>
        <taxon>Desulfobulbales</taxon>
        <taxon>Thiovibrionaceae</taxon>
        <taxon>Thiovibrio</taxon>
    </lineage>
</organism>
<dbReference type="Gene3D" id="3.10.520.10">
    <property type="entry name" value="ApbE-like domains"/>
    <property type="match status" value="1"/>
</dbReference>
<proteinExistence type="predicted"/>
<evidence type="ECO:0000313" key="1">
    <source>
        <dbReference type="EMBL" id="MDG4475283.1"/>
    </source>
</evidence>
<dbReference type="AlphaFoldDB" id="A0A9X4RLL7"/>
<dbReference type="InterPro" id="IPR003374">
    <property type="entry name" value="ApbE-like_sf"/>
</dbReference>
<gene>
    <name evidence="1" type="ORF">OLX77_03800</name>
</gene>
<name>A0A9X4RLL7_9BACT</name>
<reference evidence="1" key="2">
    <citation type="submission" date="2022-10" db="EMBL/GenBank/DDBJ databases">
        <authorList>
            <person name="Aronson H.S."/>
        </authorList>
    </citation>
    <scope>NUCLEOTIDE SEQUENCE</scope>
    <source>
        <strain evidence="1">RS19-109</strain>
    </source>
</reference>
<dbReference type="SUPFAM" id="SSF143631">
    <property type="entry name" value="ApbE-like"/>
    <property type="match status" value="1"/>
</dbReference>
<accession>A0A9X4RLL7</accession>
<keyword evidence="2" id="KW-1185">Reference proteome</keyword>
<reference evidence="1" key="1">
    <citation type="journal article" date="2022" name="bioRxiv">
        <title>Thiovibrio frasassiensisgen. nov., sp. nov., an autotrophic, elemental sulfur disproportionating bacterium isolated from sulfidic karst sediment, and proposal of Thiovibrionaceae fam. nov.</title>
        <authorList>
            <person name="Aronson H."/>
            <person name="Thomas C."/>
            <person name="Bhattacharyya M."/>
            <person name="Eckstein S."/>
            <person name="Jensen S."/>
            <person name="Barco R."/>
            <person name="Macalady J."/>
            <person name="Amend J."/>
        </authorList>
    </citation>
    <scope>NUCLEOTIDE SEQUENCE</scope>
    <source>
        <strain evidence="1">RS19-109</strain>
    </source>
</reference>
<dbReference type="PIRSF" id="PIRSF006421">
    <property type="entry name" value="UCP006421"/>
    <property type="match status" value="1"/>
</dbReference>